<dbReference type="PANTHER" id="PTHR42954:SF2">
    <property type="entry name" value="FE(2+) TRANSPORT PROTEIN A"/>
    <property type="match status" value="1"/>
</dbReference>
<dbReference type="SMART" id="SM00899">
    <property type="entry name" value="FeoA"/>
    <property type="match status" value="1"/>
</dbReference>
<keyword evidence="1" id="KW-0408">Iron</keyword>
<dbReference type="OrthoDB" id="559009at2"/>
<dbReference type="InterPro" id="IPR052713">
    <property type="entry name" value="FeoA"/>
</dbReference>
<keyword evidence="4" id="KW-1185">Reference proteome</keyword>
<proteinExistence type="predicted"/>
<dbReference type="PANTHER" id="PTHR42954">
    <property type="entry name" value="FE(2+) TRANSPORT PROTEIN A"/>
    <property type="match status" value="1"/>
</dbReference>
<dbReference type="InterPro" id="IPR038157">
    <property type="entry name" value="FeoA_core_dom"/>
</dbReference>
<dbReference type="InterPro" id="IPR008988">
    <property type="entry name" value="Transcriptional_repressor_C"/>
</dbReference>
<name>A0A0R0CLS1_9GAMM</name>
<dbReference type="EMBL" id="LDJL01000004">
    <property type="protein sequence ID" value="KRG70972.1"/>
    <property type="molecule type" value="Genomic_DNA"/>
</dbReference>
<comment type="caution">
    <text evidence="3">The sequence shown here is derived from an EMBL/GenBank/DDBJ whole genome shotgun (WGS) entry which is preliminary data.</text>
</comment>
<feature type="domain" description="Ferrous iron transporter FeoA-like" evidence="2">
    <location>
        <begin position="1"/>
        <end position="77"/>
    </location>
</feature>
<dbReference type="RefSeq" id="WP_057657295.1">
    <property type="nucleotide sequence ID" value="NZ_LDJL01000004.1"/>
</dbReference>
<dbReference type="AlphaFoldDB" id="A0A0R0CLS1"/>
<reference evidence="3 4" key="1">
    <citation type="submission" date="2015-05" db="EMBL/GenBank/DDBJ databases">
        <title>Genome sequencing and analysis of members of genus Stenotrophomonas.</title>
        <authorList>
            <person name="Patil P.P."/>
            <person name="Midha S."/>
            <person name="Patil P.B."/>
        </authorList>
    </citation>
    <scope>NUCLEOTIDE SEQUENCE [LARGE SCALE GENOMIC DNA]</scope>
    <source>
        <strain evidence="3 4">DSM 21858</strain>
    </source>
</reference>
<sequence>MTLIELPARTPAIVDRVEDVGTDDNIARRLRELGFIQGEQIEIVAAGPLGSEPLLVQIGFTRFALRRSEAARVRLLADGAEVRSVA</sequence>
<dbReference type="Pfam" id="PF04023">
    <property type="entry name" value="FeoA"/>
    <property type="match status" value="1"/>
</dbReference>
<accession>A0A0R0CLS1</accession>
<dbReference type="STRING" id="344882.ABB29_03835"/>
<protein>
    <submittedName>
        <fullName evidence="3">Iron transporter</fullName>
    </submittedName>
</protein>
<dbReference type="SUPFAM" id="SSF50037">
    <property type="entry name" value="C-terminal domain of transcriptional repressors"/>
    <property type="match status" value="1"/>
</dbReference>
<evidence type="ECO:0000313" key="3">
    <source>
        <dbReference type="EMBL" id="KRG70972.1"/>
    </source>
</evidence>
<dbReference type="Gene3D" id="2.30.30.90">
    <property type="match status" value="1"/>
</dbReference>
<dbReference type="PATRIC" id="fig|344882.3.peg.2100"/>
<evidence type="ECO:0000313" key="4">
    <source>
        <dbReference type="Proteomes" id="UP000052052"/>
    </source>
</evidence>
<evidence type="ECO:0000259" key="2">
    <source>
        <dbReference type="SMART" id="SM00899"/>
    </source>
</evidence>
<evidence type="ECO:0000256" key="1">
    <source>
        <dbReference type="ARBA" id="ARBA00023004"/>
    </source>
</evidence>
<organism evidence="3 4">
    <name type="scientific">Pseudoxanthomonas dokdonensis</name>
    <dbReference type="NCBI Taxonomy" id="344882"/>
    <lineage>
        <taxon>Bacteria</taxon>
        <taxon>Pseudomonadati</taxon>
        <taxon>Pseudomonadota</taxon>
        <taxon>Gammaproteobacteria</taxon>
        <taxon>Lysobacterales</taxon>
        <taxon>Lysobacteraceae</taxon>
        <taxon>Pseudoxanthomonas</taxon>
    </lineage>
</organism>
<dbReference type="InterPro" id="IPR007167">
    <property type="entry name" value="Fe-transptr_FeoA-like"/>
</dbReference>
<dbReference type="GO" id="GO:0046914">
    <property type="term" value="F:transition metal ion binding"/>
    <property type="evidence" value="ECO:0007669"/>
    <property type="project" value="InterPro"/>
</dbReference>
<dbReference type="Proteomes" id="UP000052052">
    <property type="component" value="Unassembled WGS sequence"/>
</dbReference>
<gene>
    <name evidence="3" type="ORF">ABB29_03835</name>
</gene>